<dbReference type="PANTHER" id="PTHR22911">
    <property type="entry name" value="ACYL-MALONYL CONDENSING ENZYME-RELATED"/>
    <property type="match status" value="1"/>
</dbReference>
<dbReference type="SUPFAM" id="SSF103481">
    <property type="entry name" value="Multidrug resistance efflux transporter EmrE"/>
    <property type="match status" value="2"/>
</dbReference>
<dbReference type="KEGG" id="slom:PXH66_06825"/>
<dbReference type="GO" id="GO:0016020">
    <property type="term" value="C:membrane"/>
    <property type="evidence" value="ECO:0007669"/>
    <property type="project" value="InterPro"/>
</dbReference>
<organism evidence="3 4">
    <name type="scientific">Synoicihabitans lomoniglobus</name>
    <dbReference type="NCBI Taxonomy" id="2909285"/>
    <lineage>
        <taxon>Bacteria</taxon>
        <taxon>Pseudomonadati</taxon>
        <taxon>Verrucomicrobiota</taxon>
        <taxon>Opitutia</taxon>
        <taxon>Opitutales</taxon>
        <taxon>Opitutaceae</taxon>
        <taxon>Synoicihabitans</taxon>
    </lineage>
</organism>
<sequence>MFAALLTALCFALVGVCANRSARLLGSLRANVWRLLVAVMLLGFWALVYGRGWHGPASEWFFLSGLLGFGIGGVAMFHSLPRLGTPLSLLVVECSTAVFALVIEWGWLGTTVLASQLGFMALVLVGVVVGLAPGFPSDIGEKRKISGLGWALVSGFGQALGMVVSRHAWALTKSADFELDPGTAAWQRLIGGLTVGALVYALVKLWPTLLPRSEMPEVEKARDRGLGTWGPDWPWLWVLLNATFGPVLGITARQWALSLAPAGLVQTVVSTAPLMATPLARLMEGRWPRRRFFVGAALAIVGLAGLFIG</sequence>
<protein>
    <submittedName>
        <fullName evidence="3">DMT family transporter</fullName>
    </submittedName>
</protein>
<feature type="domain" description="EamA" evidence="2">
    <location>
        <begin position="2"/>
        <end position="129"/>
    </location>
</feature>
<evidence type="ECO:0000313" key="4">
    <source>
        <dbReference type="Proteomes" id="UP001218638"/>
    </source>
</evidence>
<keyword evidence="1" id="KW-0812">Transmembrane</keyword>
<feature type="transmembrane region" description="Helical" evidence="1">
    <location>
        <begin position="113"/>
        <end position="135"/>
    </location>
</feature>
<dbReference type="Proteomes" id="UP001218638">
    <property type="component" value="Chromosome"/>
</dbReference>
<proteinExistence type="predicted"/>
<dbReference type="InterPro" id="IPR037185">
    <property type="entry name" value="EmrE-like"/>
</dbReference>
<dbReference type="EMBL" id="CP119075">
    <property type="protein sequence ID" value="WED66562.1"/>
    <property type="molecule type" value="Genomic_DNA"/>
</dbReference>
<feature type="domain" description="EamA" evidence="2">
    <location>
        <begin position="146"/>
        <end position="307"/>
    </location>
</feature>
<name>A0AAF0CR78_9BACT</name>
<dbReference type="RefSeq" id="WP_330932279.1">
    <property type="nucleotide sequence ID" value="NZ_CP119075.1"/>
</dbReference>
<keyword evidence="1" id="KW-0472">Membrane</keyword>
<feature type="transmembrane region" description="Helical" evidence="1">
    <location>
        <begin position="185"/>
        <end position="203"/>
    </location>
</feature>
<feature type="transmembrane region" description="Helical" evidence="1">
    <location>
        <begin position="292"/>
        <end position="308"/>
    </location>
</feature>
<evidence type="ECO:0000259" key="2">
    <source>
        <dbReference type="Pfam" id="PF00892"/>
    </source>
</evidence>
<keyword evidence="4" id="KW-1185">Reference proteome</keyword>
<dbReference type="AlphaFoldDB" id="A0AAF0CR78"/>
<keyword evidence="1" id="KW-1133">Transmembrane helix</keyword>
<reference evidence="3" key="1">
    <citation type="submission" date="2023-03" db="EMBL/GenBank/DDBJ databases">
        <title>Lomoglobus Profundus gen. nov., sp. nov., a novel member of the phylum Verrucomicrobia, isolated from deep-marine sediment of South China Sea.</title>
        <authorList>
            <person name="Ahmad T."/>
            <person name="Ishaq S.E."/>
            <person name="Wang F."/>
        </authorList>
    </citation>
    <scope>NUCLEOTIDE SEQUENCE</scope>
    <source>
        <strain evidence="3">LMO-M01</strain>
    </source>
</reference>
<gene>
    <name evidence="3" type="ORF">PXH66_06825</name>
</gene>
<dbReference type="InterPro" id="IPR000620">
    <property type="entry name" value="EamA_dom"/>
</dbReference>
<feature type="transmembrane region" description="Helical" evidence="1">
    <location>
        <begin position="147"/>
        <end position="165"/>
    </location>
</feature>
<dbReference type="Pfam" id="PF00892">
    <property type="entry name" value="EamA"/>
    <property type="match status" value="2"/>
</dbReference>
<feature type="transmembrane region" description="Helical" evidence="1">
    <location>
        <begin position="60"/>
        <end position="80"/>
    </location>
</feature>
<evidence type="ECO:0000256" key="1">
    <source>
        <dbReference type="SAM" id="Phobius"/>
    </source>
</evidence>
<feature type="transmembrane region" description="Helical" evidence="1">
    <location>
        <begin position="28"/>
        <end position="48"/>
    </location>
</feature>
<evidence type="ECO:0000313" key="3">
    <source>
        <dbReference type="EMBL" id="WED66562.1"/>
    </source>
</evidence>
<accession>A0AAF0CR78</accession>